<comment type="caution">
    <text evidence="9">The sequence shown here is derived from an EMBL/GenBank/DDBJ whole genome shotgun (WGS) entry which is preliminary data.</text>
</comment>
<dbReference type="PANTHER" id="PTHR43386:SF25">
    <property type="entry name" value="PEPTIDE ABC TRANSPORTER PERMEASE PROTEIN"/>
    <property type="match status" value="1"/>
</dbReference>
<evidence type="ECO:0000256" key="7">
    <source>
        <dbReference type="RuleBase" id="RU363032"/>
    </source>
</evidence>
<keyword evidence="10" id="KW-1185">Reference proteome</keyword>
<keyword evidence="5 7" id="KW-1133">Transmembrane helix</keyword>
<feature type="transmembrane region" description="Helical" evidence="7">
    <location>
        <begin position="21"/>
        <end position="45"/>
    </location>
</feature>
<dbReference type="InterPro" id="IPR000515">
    <property type="entry name" value="MetI-like"/>
</dbReference>
<dbReference type="SUPFAM" id="SSF161098">
    <property type="entry name" value="MetI-like"/>
    <property type="match status" value="1"/>
</dbReference>
<feature type="transmembrane region" description="Helical" evidence="7">
    <location>
        <begin position="135"/>
        <end position="164"/>
    </location>
</feature>
<evidence type="ECO:0000313" key="10">
    <source>
        <dbReference type="Proteomes" id="UP000248021"/>
    </source>
</evidence>
<keyword evidence="2 7" id="KW-0813">Transport</keyword>
<evidence type="ECO:0000313" key="9">
    <source>
        <dbReference type="EMBL" id="PXW54561.1"/>
    </source>
</evidence>
<dbReference type="GO" id="GO:0055085">
    <property type="term" value="P:transmembrane transport"/>
    <property type="evidence" value="ECO:0007669"/>
    <property type="project" value="InterPro"/>
</dbReference>
<organism evidence="9 10">
    <name type="scientific">Chelatococcus asaccharovorans</name>
    <dbReference type="NCBI Taxonomy" id="28210"/>
    <lineage>
        <taxon>Bacteria</taxon>
        <taxon>Pseudomonadati</taxon>
        <taxon>Pseudomonadota</taxon>
        <taxon>Alphaproteobacteria</taxon>
        <taxon>Hyphomicrobiales</taxon>
        <taxon>Chelatococcaceae</taxon>
        <taxon>Chelatococcus</taxon>
    </lineage>
</organism>
<feature type="transmembrane region" description="Helical" evidence="7">
    <location>
        <begin position="89"/>
        <end position="114"/>
    </location>
</feature>
<evidence type="ECO:0000256" key="3">
    <source>
        <dbReference type="ARBA" id="ARBA00022475"/>
    </source>
</evidence>
<feature type="transmembrane region" description="Helical" evidence="7">
    <location>
        <begin position="252"/>
        <end position="278"/>
    </location>
</feature>
<proteinExistence type="inferred from homology"/>
<dbReference type="GO" id="GO:0005886">
    <property type="term" value="C:plasma membrane"/>
    <property type="evidence" value="ECO:0007669"/>
    <property type="project" value="UniProtKB-SubCell"/>
</dbReference>
<dbReference type="PANTHER" id="PTHR43386">
    <property type="entry name" value="OLIGOPEPTIDE TRANSPORT SYSTEM PERMEASE PROTEIN APPC"/>
    <property type="match status" value="1"/>
</dbReference>
<keyword evidence="3" id="KW-1003">Cell membrane</keyword>
<dbReference type="InterPro" id="IPR035906">
    <property type="entry name" value="MetI-like_sf"/>
</dbReference>
<reference evidence="9 10" key="1">
    <citation type="submission" date="2018-05" db="EMBL/GenBank/DDBJ databases">
        <title>Genomic Encyclopedia of Type Strains, Phase IV (KMG-IV): sequencing the most valuable type-strain genomes for metagenomic binning, comparative biology and taxonomic classification.</title>
        <authorList>
            <person name="Goeker M."/>
        </authorList>
    </citation>
    <scope>NUCLEOTIDE SEQUENCE [LARGE SCALE GENOMIC DNA]</scope>
    <source>
        <strain evidence="9 10">DSM 6462</strain>
    </source>
</reference>
<dbReference type="InterPro" id="IPR050366">
    <property type="entry name" value="BP-dependent_transpt_permease"/>
</dbReference>
<dbReference type="RefSeq" id="WP_110377031.1">
    <property type="nucleotide sequence ID" value="NZ_JAHBRY010000001.1"/>
</dbReference>
<evidence type="ECO:0000256" key="6">
    <source>
        <dbReference type="ARBA" id="ARBA00023136"/>
    </source>
</evidence>
<gene>
    <name evidence="9" type="ORF">C7450_11192</name>
</gene>
<evidence type="ECO:0000256" key="4">
    <source>
        <dbReference type="ARBA" id="ARBA00022692"/>
    </source>
</evidence>
<dbReference type="AlphaFoldDB" id="A0A2V3TZY2"/>
<evidence type="ECO:0000259" key="8">
    <source>
        <dbReference type="PROSITE" id="PS50928"/>
    </source>
</evidence>
<dbReference type="Gene3D" id="1.10.3720.10">
    <property type="entry name" value="MetI-like"/>
    <property type="match status" value="1"/>
</dbReference>
<accession>A0A2V3TZY2</accession>
<keyword evidence="6 7" id="KW-0472">Membrane</keyword>
<comment type="subcellular location">
    <subcellularLocation>
        <location evidence="1 7">Cell membrane</location>
        <topology evidence="1 7">Multi-pass membrane protein</topology>
    </subcellularLocation>
</comment>
<feature type="domain" description="ABC transmembrane type-1" evidence="8">
    <location>
        <begin position="89"/>
        <end position="278"/>
    </location>
</feature>
<dbReference type="PROSITE" id="PS50928">
    <property type="entry name" value="ABC_TM1"/>
    <property type="match status" value="1"/>
</dbReference>
<dbReference type="EMBL" id="QJJK01000011">
    <property type="protein sequence ID" value="PXW54561.1"/>
    <property type="molecule type" value="Genomic_DNA"/>
</dbReference>
<keyword evidence="4 7" id="KW-0812">Transmembrane</keyword>
<evidence type="ECO:0000256" key="1">
    <source>
        <dbReference type="ARBA" id="ARBA00004651"/>
    </source>
</evidence>
<protein>
    <submittedName>
        <fullName evidence="9">Peptide/nickel transport system permease protein</fullName>
    </submittedName>
</protein>
<name>A0A2V3TZY2_9HYPH</name>
<dbReference type="CDD" id="cd06261">
    <property type="entry name" value="TM_PBP2"/>
    <property type="match status" value="1"/>
</dbReference>
<dbReference type="OrthoDB" id="9805884at2"/>
<evidence type="ECO:0000256" key="2">
    <source>
        <dbReference type="ARBA" id="ARBA00022448"/>
    </source>
</evidence>
<dbReference type="Pfam" id="PF00528">
    <property type="entry name" value="BPD_transp_1"/>
    <property type="match status" value="1"/>
</dbReference>
<dbReference type="Proteomes" id="UP000248021">
    <property type="component" value="Unassembled WGS sequence"/>
</dbReference>
<comment type="similarity">
    <text evidence="7">Belongs to the binding-protein-dependent transport system permease family.</text>
</comment>
<evidence type="ECO:0000256" key="5">
    <source>
        <dbReference type="ARBA" id="ARBA00022989"/>
    </source>
</evidence>
<sequence length="290" mass="31733">MSVLDIGRRVRIGRRWGKPPPVAIAIAFLWIAVILAASIAAPAIAPFGYAEQQPLLRLKPPAILGYDNPFLFGSDHLGRDVFSRVLYGIRFSIVIALFGTVLGMLIGVVLGMLAARLRGWWEEAIMMLVDIQASLPFIIFAITVVAFFGKSFWLLVLIVGFAGWERYARLARGLVLDAETTGYAGALRALGAGSPRIYVRHILPNIVGALIVQMTLNFPEVILLETGLSFLGLGVQPPLTSLGLLVNESRNYIVLAWWMAAVPGAVIVLTTLSVSLIGDWMRDHFDARLR</sequence>